<keyword evidence="3" id="KW-0496">Mitochondrion</keyword>
<protein>
    <recommendedName>
        <fullName evidence="2">Homing endonuclease LAGLIDADG domain-containing protein</fullName>
    </recommendedName>
</protein>
<feature type="transmembrane region" description="Helical" evidence="1">
    <location>
        <begin position="20"/>
        <end position="41"/>
    </location>
</feature>
<name>A0A650AFP8_9PEZI</name>
<gene>
    <name evidence="3" type="primary">orf325</name>
</gene>
<dbReference type="InterPro" id="IPR051289">
    <property type="entry name" value="LAGLIDADG_Endonuclease"/>
</dbReference>
<keyword evidence="1" id="KW-0812">Transmembrane</keyword>
<dbReference type="InterPro" id="IPR027434">
    <property type="entry name" value="Homing_endonucl"/>
</dbReference>
<dbReference type="AlphaFoldDB" id="A0A650AFP8"/>
<keyword evidence="1" id="KW-1133">Transmembrane helix</keyword>
<evidence type="ECO:0000259" key="2">
    <source>
        <dbReference type="Pfam" id="PF00961"/>
    </source>
</evidence>
<evidence type="ECO:0000313" key="3">
    <source>
        <dbReference type="EMBL" id="QGN66744.1"/>
    </source>
</evidence>
<dbReference type="SUPFAM" id="SSF55608">
    <property type="entry name" value="Homing endonucleases"/>
    <property type="match status" value="2"/>
</dbReference>
<feature type="domain" description="Homing endonuclease LAGLIDADG" evidence="2">
    <location>
        <begin position="220"/>
        <end position="311"/>
    </location>
</feature>
<evidence type="ECO:0000256" key="1">
    <source>
        <dbReference type="SAM" id="Phobius"/>
    </source>
</evidence>
<proteinExistence type="predicted"/>
<dbReference type="EMBL" id="MK527108">
    <property type="protein sequence ID" value="QGN66744.1"/>
    <property type="molecule type" value="Genomic_DNA"/>
</dbReference>
<dbReference type="GO" id="GO:0005739">
    <property type="term" value="C:mitochondrion"/>
    <property type="evidence" value="ECO:0007669"/>
    <property type="project" value="UniProtKB-ARBA"/>
</dbReference>
<dbReference type="PANTHER" id="PTHR36181">
    <property type="entry name" value="INTRON-ENCODED ENDONUCLEASE AI3-RELATED"/>
    <property type="match status" value="1"/>
</dbReference>
<dbReference type="Pfam" id="PF00961">
    <property type="entry name" value="LAGLIDADG_1"/>
    <property type="match status" value="2"/>
</dbReference>
<keyword evidence="1" id="KW-0472">Membrane</keyword>
<dbReference type="PANTHER" id="PTHR36181:SF3">
    <property type="entry name" value="INTRON-ENCODED DNA ENDONUCLEASE AI5 BETA"/>
    <property type="match status" value="1"/>
</dbReference>
<dbReference type="GeneID" id="42906067"/>
<sequence length="325" mass="37027">MSAIPWVGQDIVESKNTTEYFTIVATALMLPTIGTVSVHALKKGNKNLRLDKKEYLSIPSSFIAFLAGVIDGDGYIQITRTTKGFITIKLVISIHLEDISTLEYIQSVLKLGKVSIYRDHKSPTCKLIINRTDLQEVLFPLLLHHGIFFLTDTRRAQFDLAMFILKDDKKVYDQIPASLSLRERDASPLRGDAMKEIPTLFELPKTASDYANLAFFKNWIVGFTISEGSFFVKKNNDGCFQLKQRVHVMLFEAFKLVFETNRKIDTEKGLYNQFAVSSKADIQTVINFFSFSGFHPLIGLKNIQYLKWLTVLRNSSRYGNLNFPE</sequence>
<dbReference type="RefSeq" id="YP_009722342.1">
    <property type="nucleotide sequence ID" value="NC_045397.1"/>
</dbReference>
<feature type="domain" description="Homing endonuclease LAGLIDADG" evidence="2">
    <location>
        <begin position="66"/>
        <end position="142"/>
    </location>
</feature>
<dbReference type="Gene3D" id="3.10.28.10">
    <property type="entry name" value="Homing endonucleases"/>
    <property type="match status" value="2"/>
</dbReference>
<dbReference type="InterPro" id="IPR004860">
    <property type="entry name" value="LAGLIDADG_dom"/>
</dbReference>
<organism evidence="3">
    <name type="scientific">Morchella importuna</name>
    <dbReference type="NCBI Taxonomy" id="1174673"/>
    <lineage>
        <taxon>Eukaryota</taxon>
        <taxon>Fungi</taxon>
        <taxon>Dikarya</taxon>
        <taxon>Ascomycota</taxon>
        <taxon>Pezizomycotina</taxon>
        <taxon>Pezizomycetes</taxon>
        <taxon>Pezizales</taxon>
        <taxon>Morchellaceae</taxon>
        <taxon>Morchella</taxon>
    </lineage>
</organism>
<reference evidence="3" key="1">
    <citation type="submission" date="2019-02" db="EMBL/GenBank/DDBJ databases">
        <title>The largest mitochondrial genome of Morchella importuna (272.2 kb) among fungi reservoir of numerous mitochondrial ORFs, repeatitive sequences and nuclear genome horizontal transfer.</title>
        <authorList>
            <person name="Liu W."/>
            <person name="Bian Y."/>
        </authorList>
    </citation>
    <scope>NUCLEOTIDE SEQUENCE</scope>
</reference>
<geneLocation type="mitochondrion" evidence="3"/>
<accession>A0A650AFP8</accession>
<dbReference type="GO" id="GO:0004519">
    <property type="term" value="F:endonuclease activity"/>
    <property type="evidence" value="ECO:0007669"/>
    <property type="project" value="InterPro"/>
</dbReference>